<dbReference type="OrthoDB" id="3239593at2"/>
<comment type="caution">
    <text evidence="1">The sequence shown here is derived from an EMBL/GenBank/DDBJ whole genome shotgun (WGS) entry which is preliminary data.</text>
</comment>
<dbReference type="RefSeq" id="WP_069860005.1">
    <property type="nucleotide sequence ID" value="NZ_BDFE01000020.1"/>
</dbReference>
<dbReference type="PANTHER" id="PTHR42779">
    <property type="entry name" value="PROTEIN YNJB"/>
    <property type="match status" value="1"/>
</dbReference>
<dbReference type="Proteomes" id="UP000095200">
    <property type="component" value="Unassembled WGS sequence"/>
</dbReference>
<protein>
    <submittedName>
        <fullName evidence="1">ABC transporter substrate-binding protein</fullName>
    </submittedName>
</protein>
<dbReference type="InterPro" id="IPR027020">
    <property type="entry name" value="YnjB"/>
</dbReference>
<dbReference type="EMBL" id="BDFE01000020">
    <property type="protein sequence ID" value="GAU09762.1"/>
    <property type="molecule type" value="Genomic_DNA"/>
</dbReference>
<proteinExistence type="predicted"/>
<dbReference type="STRING" id="1592317.DPF_2495"/>
<dbReference type="InterPro" id="IPR006059">
    <property type="entry name" value="SBP"/>
</dbReference>
<reference evidence="2" key="1">
    <citation type="submission" date="2016-06" db="EMBL/GenBank/DDBJ databases">
        <title>Draft genome sequence of Desulfoplanes formicivorans strain Pf12B.</title>
        <authorList>
            <person name="Watanabe M."/>
            <person name="Kojima H."/>
            <person name="Fukui M."/>
        </authorList>
    </citation>
    <scope>NUCLEOTIDE SEQUENCE [LARGE SCALE GENOMIC DNA]</scope>
    <source>
        <strain evidence="2">Pf12B</strain>
    </source>
</reference>
<dbReference type="SUPFAM" id="SSF53850">
    <property type="entry name" value="Periplasmic binding protein-like II"/>
    <property type="match status" value="1"/>
</dbReference>
<dbReference type="AlphaFoldDB" id="A0A194AI53"/>
<evidence type="ECO:0000313" key="1">
    <source>
        <dbReference type="EMBL" id="GAU09762.1"/>
    </source>
</evidence>
<name>A0A194AI53_9BACT</name>
<evidence type="ECO:0000313" key="2">
    <source>
        <dbReference type="Proteomes" id="UP000095200"/>
    </source>
</evidence>
<dbReference type="Gene3D" id="3.40.190.10">
    <property type="entry name" value="Periplasmic binding protein-like II"/>
    <property type="match status" value="2"/>
</dbReference>
<accession>A0A194AI53</accession>
<dbReference type="PANTHER" id="PTHR42779:SF1">
    <property type="entry name" value="PROTEIN YNJB"/>
    <property type="match status" value="1"/>
</dbReference>
<keyword evidence="2" id="KW-1185">Reference proteome</keyword>
<organism evidence="1 2">
    <name type="scientific">Desulfoplanes formicivorans</name>
    <dbReference type="NCBI Taxonomy" id="1592317"/>
    <lineage>
        <taxon>Bacteria</taxon>
        <taxon>Pseudomonadati</taxon>
        <taxon>Thermodesulfobacteriota</taxon>
        <taxon>Desulfovibrionia</taxon>
        <taxon>Desulfovibrionales</taxon>
        <taxon>Desulfoplanaceae</taxon>
        <taxon>Desulfoplanes</taxon>
    </lineage>
</organism>
<dbReference type="NCBIfam" id="NF008633">
    <property type="entry name" value="PRK11622.1"/>
    <property type="match status" value="1"/>
</dbReference>
<sequence>MNKGIWLLLVMVMLVVSCGSQEEKKDWLHQDFDAITQAARNTEVRWYMYGGWSHVNSWVDTWVSEELASRYGIRLVRVPMDASVFVNKLLAEKAAGKETGVIDLLWINGENFKNAKEAGLLTGPFTPLLPHFTTLFDPDAAAHDFGYPVDGYEAPWGRAQFVLEYDTARTPEPPHTLDELKTWIKAHPGRFTYPQPPDFTGSAFVRQVFYAVTGGAQQYMSGFDQALFDARVPALWAWLNEVKPYLWQEGKTYPKDSGILDTLFARGEVDMSMSYHPSHAQTKILESAYPSTVRTFVLRDGSVANTHFLAIPFNAPNVPGALVVANFLLSVDAQVAKYRPDNWGDFPALDMNRLSPEERDRFDQVDLGPATLSARYLADYAVPEIPSAYLEAIEQGWNEHVLGNAGP</sequence>
<dbReference type="PROSITE" id="PS51257">
    <property type="entry name" value="PROKAR_LIPOPROTEIN"/>
    <property type="match status" value="1"/>
</dbReference>
<gene>
    <name evidence="1" type="ORF">DPF_2495</name>
</gene>
<dbReference type="PIRSF" id="PIRSF029172">
    <property type="entry name" value="UCP029172_ABC_sbc_YnjB"/>
    <property type="match status" value="1"/>
</dbReference>
<dbReference type="Pfam" id="PF13416">
    <property type="entry name" value="SBP_bac_8"/>
    <property type="match status" value="1"/>
</dbReference>